<dbReference type="Gene3D" id="2.60.200.40">
    <property type="match status" value="1"/>
</dbReference>
<dbReference type="Gene3D" id="3.40.50.10330">
    <property type="entry name" value="Probable inorganic polyphosphate/atp-NAD kinase, domain 1"/>
    <property type="match status" value="1"/>
</dbReference>
<dbReference type="GO" id="GO:0019242">
    <property type="term" value="P:methylglyoxal biosynthetic process"/>
    <property type="evidence" value="ECO:0007669"/>
    <property type="project" value="InterPro"/>
</dbReference>
<dbReference type="Proteomes" id="UP000662185">
    <property type="component" value="Unassembled WGS sequence"/>
</dbReference>
<comment type="caution">
    <text evidence="2">The sequence shown here is derived from an EMBL/GenBank/DDBJ whole genome shotgun (WGS) entry which is preliminary data.</text>
</comment>
<dbReference type="AlphaFoldDB" id="A0A926WIC2"/>
<dbReference type="InterPro" id="IPR016064">
    <property type="entry name" value="NAD/diacylglycerol_kinase_sf"/>
</dbReference>
<reference evidence="3" key="1">
    <citation type="journal article" date="2020" name="ISME J.">
        <title>Comparative genomics reveals insights into cyanobacterial evolution and habitat adaptation.</title>
        <authorList>
            <person name="Chen M.Y."/>
            <person name="Teng W.K."/>
            <person name="Zhao L."/>
            <person name="Hu C.X."/>
            <person name="Zhou Y.K."/>
            <person name="Han B.P."/>
            <person name="Song L.R."/>
            <person name="Shu W.S."/>
        </authorList>
    </citation>
    <scope>NUCLEOTIDE SEQUENCE [LARGE SCALE GENOMIC DNA]</scope>
    <source>
        <strain evidence="3">FACHB-251</strain>
    </source>
</reference>
<dbReference type="GO" id="GO:0005524">
    <property type="term" value="F:ATP binding"/>
    <property type="evidence" value="ECO:0007669"/>
    <property type="project" value="InterPro"/>
</dbReference>
<dbReference type="PANTHER" id="PTHR30492">
    <property type="entry name" value="METHYLGLYOXAL SYNTHASE"/>
    <property type="match status" value="1"/>
</dbReference>
<protein>
    <submittedName>
        <fullName evidence="2">YegS/Rv2252/BmrU family lipid kinase</fullName>
    </submittedName>
</protein>
<evidence type="ECO:0000259" key="1">
    <source>
        <dbReference type="PROSITE" id="PS50146"/>
    </source>
</evidence>
<dbReference type="RefSeq" id="WP_190561882.1">
    <property type="nucleotide sequence ID" value="NZ_JACJQU010000009.1"/>
</dbReference>
<proteinExistence type="predicted"/>
<dbReference type="InterPro" id="IPR004363">
    <property type="entry name" value="Methylgl_synth"/>
</dbReference>
<dbReference type="InterPro" id="IPR005218">
    <property type="entry name" value="Diacylglycerol/lipid_kinase"/>
</dbReference>
<dbReference type="PROSITE" id="PS50146">
    <property type="entry name" value="DAGK"/>
    <property type="match status" value="1"/>
</dbReference>
<evidence type="ECO:0000313" key="2">
    <source>
        <dbReference type="EMBL" id="MBD2294972.1"/>
    </source>
</evidence>
<dbReference type="GO" id="GO:0016301">
    <property type="term" value="F:kinase activity"/>
    <property type="evidence" value="ECO:0007669"/>
    <property type="project" value="UniProtKB-KW"/>
</dbReference>
<keyword evidence="3" id="KW-1185">Reference proteome</keyword>
<accession>A0A926WIC2</accession>
<gene>
    <name evidence="2" type="ORF">H6G06_16155</name>
</gene>
<name>A0A926WIC2_9NOST</name>
<dbReference type="InterPro" id="IPR045540">
    <property type="entry name" value="YegS/DAGK_C"/>
</dbReference>
<dbReference type="InterPro" id="IPR017438">
    <property type="entry name" value="ATP-NAD_kinase_N"/>
</dbReference>
<dbReference type="GO" id="GO:0008929">
    <property type="term" value="F:methylglyoxal synthase activity"/>
    <property type="evidence" value="ECO:0007669"/>
    <property type="project" value="InterPro"/>
</dbReference>
<dbReference type="GO" id="GO:0008654">
    <property type="term" value="P:phospholipid biosynthetic process"/>
    <property type="evidence" value="ECO:0007669"/>
    <property type="project" value="InterPro"/>
</dbReference>
<evidence type="ECO:0000313" key="3">
    <source>
        <dbReference type="Proteomes" id="UP000662185"/>
    </source>
</evidence>
<dbReference type="InterPro" id="IPR001206">
    <property type="entry name" value="Diacylglycerol_kinase_cat_dom"/>
</dbReference>
<sequence length="324" mass="34450">MNRTACLIFNPVAGQGDPELELAQIRSILEPEIDLDIYLTTEELDADELARAAVERGVEAIIASGGDGTLSAAAEAVINTDIPFGIISRGTANAFATALNIPDTIDAACQTILQGKIWTVDVAACNDRPMVLLAGIGFEAETVEKANREAKNRFGMMAYILAGIQELQNLQRFAVEIETEDKIIKTIASAVTVANAAPPTSVLAQGPAGIIFDDGLLDLTIVAPATKTGAIAATFHLFQTASSGTPVERNDIGYLRAKQFKITTDPQQKVVIDGEIVGTTPVEIKCIPAGLKIFVPFVKEEIPTEKLEGLPNLTVEIKHSSPDN</sequence>
<organism evidence="2 3">
    <name type="scientific">Anabaena sphaerica FACHB-251</name>
    <dbReference type="NCBI Taxonomy" id="2692883"/>
    <lineage>
        <taxon>Bacteria</taxon>
        <taxon>Bacillati</taxon>
        <taxon>Cyanobacteriota</taxon>
        <taxon>Cyanophyceae</taxon>
        <taxon>Nostocales</taxon>
        <taxon>Nostocaceae</taxon>
        <taxon>Anabaena</taxon>
    </lineage>
</organism>
<keyword evidence="2" id="KW-0418">Kinase</keyword>
<dbReference type="GO" id="GO:0005829">
    <property type="term" value="C:cytosol"/>
    <property type="evidence" value="ECO:0007669"/>
    <property type="project" value="TreeGrafter"/>
</dbReference>
<dbReference type="EMBL" id="JACJQU010000009">
    <property type="protein sequence ID" value="MBD2294972.1"/>
    <property type="molecule type" value="Genomic_DNA"/>
</dbReference>
<dbReference type="SMART" id="SM00046">
    <property type="entry name" value="DAGKc"/>
    <property type="match status" value="1"/>
</dbReference>
<keyword evidence="2" id="KW-0808">Transferase</keyword>
<dbReference type="NCBIfam" id="NF002033">
    <property type="entry name" value="PRK00861.1"/>
    <property type="match status" value="1"/>
</dbReference>
<feature type="domain" description="DAGKc" evidence="1">
    <location>
        <begin position="1"/>
        <end position="129"/>
    </location>
</feature>
<dbReference type="Pfam" id="PF19279">
    <property type="entry name" value="YegS_C"/>
    <property type="match status" value="1"/>
</dbReference>
<dbReference type="Pfam" id="PF00781">
    <property type="entry name" value="DAGK_cat"/>
    <property type="match status" value="1"/>
</dbReference>
<dbReference type="NCBIfam" id="TIGR00147">
    <property type="entry name" value="YegS/Rv2252/BmrU family lipid kinase"/>
    <property type="match status" value="1"/>
</dbReference>
<dbReference type="PANTHER" id="PTHR30492:SF0">
    <property type="entry name" value="METHYLGLYOXAL SYNTHASE"/>
    <property type="match status" value="1"/>
</dbReference>
<dbReference type="SUPFAM" id="SSF111331">
    <property type="entry name" value="NAD kinase/diacylglycerol kinase-like"/>
    <property type="match status" value="1"/>
</dbReference>